<reference evidence="1 2" key="1">
    <citation type="submission" date="2016-11" db="EMBL/GenBank/DDBJ databases">
        <authorList>
            <person name="Jaros S."/>
            <person name="Januszkiewicz K."/>
            <person name="Wedrychowicz H."/>
        </authorList>
    </citation>
    <scope>NUCLEOTIDE SEQUENCE [LARGE SCALE GENOMIC DNA]</scope>
    <source>
        <strain evidence="1 2">DSM 15212</strain>
    </source>
</reference>
<dbReference type="EMBL" id="FRAG01000040">
    <property type="protein sequence ID" value="SHK25890.1"/>
    <property type="molecule type" value="Genomic_DNA"/>
</dbReference>
<keyword evidence="2" id="KW-1185">Reference proteome</keyword>
<dbReference type="Proteomes" id="UP000184465">
    <property type="component" value="Unassembled WGS sequence"/>
</dbReference>
<dbReference type="InterPro" id="IPR047647">
    <property type="entry name" value="ISAs1_transpos"/>
</dbReference>
<dbReference type="PANTHER" id="PTHR30298:SF0">
    <property type="entry name" value="PROTEIN YBFL-RELATED"/>
    <property type="match status" value="1"/>
</dbReference>
<dbReference type="STRING" id="1121301.SAMN02745912_02800"/>
<dbReference type="PANTHER" id="PTHR30298">
    <property type="entry name" value="H REPEAT-ASSOCIATED PREDICTED TRANSPOSASE"/>
    <property type="match status" value="1"/>
</dbReference>
<evidence type="ECO:0000313" key="1">
    <source>
        <dbReference type="EMBL" id="SHK25890.1"/>
    </source>
</evidence>
<organism evidence="1 2">
    <name type="scientific">Paramaledivibacter caminithermalis (strain DSM 15212 / CIP 107654 / DViRD3)</name>
    <name type="common">Clostridium caminithermale</name>
    <dbReference type="NCBI Taxonomy" id="1121301"/>
    <lineage>
        <taxon>Bacteria</taxon>
        <taxon>Bacillati</taxon>
        <taxon>Bacillota</taxon>
        <taxon>Clostridia</taxon>
        <taxon>Peptostreptococcales</taxon>
        <taxon>Caminicellaceae</taxon>
        <taxon>Paramaledivibacter</taxon>
    </lineage>
</organism>
<dbReference type="InterPro" id="IPR051698">
    <property type="entry name" value="Transposase_11-like"/>
</dbReference>
<gene>
    <name evidence="1" type="ORF">SAMN02745912_02800</name>
</gene>
<protein>
    <recommendedName>
        <fullName evidence="3">Transposase</fullName>
    </recommendedName>
</protein>
<evidence type="ECO:0000313" key="2">
    <source>
        <dbReference type="Proteomes" id="UP000184465"/>
    </source>
</evidence>
<evidence type="ECO:0008006" key="3">
    <source>
        <dbReference type="Google" id="ProtNLM"/>
    </source>
</evidence>
<sequence>MDEKTSRGSHDGKKRAIHLVNAWVDENDIILGQLKTEAKSNEITAIPEFLELLFLKESIVTINAMGTQK</sequence>
<name>A0A1M6R0G6_PARC5</name>
<proteinExistence type="predicted"/>
<accession>A0A1M6R0G6</accession>
<dbReference type="NCBIfam" id="NF033564">
    <property type="entry name" value="transpos_ISAs1"/>
    <property type="match status" value="1"/>
</dbReference>
<dbReference type="AlphaFoldDB" id="A0A1M6R0G6"/>